<feature type="compositionally biased region" description="Acidic residues" evidence="2">
    <location>
        <begin position="173"/>
        <end position="185"/>
    </location>
</feature>
<sequence>MCARRQIRPLQLAAGGLAPARLPWPSSAGPRMSSPLVRAPRRLLLRQLVVAAARRNRGADVSILGEETEPYAYVSALYRGQVPQRPAGPDQQYAWVPYKGALYLPLWLGGGVNQWWRLRRVPVAPREEPPRRGTAPAAAAAALAALESAVRGAATGGMEGAAQSASASSPGGESEEEDTDLDLEVDGDRARKPPNRSLFMRGSEIPVRPRHPEDPDGPGGEAQPGPTASSGTDSGRQPSAWRLGRAAVEVDAPGQEETAGTTANGQAEDVAPAPRKRSLLARGGAIPSRPRSPDAPDVPLSDDAARGSWTLGRAAVQEAADPGKAEPVASPADSEPAEAAPPRSKWLVRGGAALPARPRQPPETEQGQDEAGSAAGAGPLQNSTWRLGRPAGEAGAEADPTPASPAPTPAAEPAQPRKWLVRGGAIPSRPRLPEQPGQGTAGTAADEPAPSSWRLGRAAVEAAEATAGGDPQPPVRRSLLSQGGAIPSRARRLEGDAGAEAAAPTERVSEAGARQSSWRLGRASVEGTGTPPGGSTQTSGPGAGPEAGPGPGLLPHQPLLVDKDGWEVESDSEGEDPEADAELEAERAAVVRTKPEPTVGQQKDTGQGRVEVRRVPPLPARASSASGPSGAQRSGRQARAGGASAPSPAPAPAPTPAPPLDPTPVAVPRWGRPGPQAPAPAGAAAAARTSGPACPDQDGWELEEDEEPGPALAAGPASGGGHGRGSAAPPPPPPSLATAGVRLLRLDPAEPPPAAPPRRVAARTKARGARLAGKAAQQPPKIRQLSIPSSPASPAASVPKPDAAATPAPGAGGMPAPEAARSTASAAGSSPAGALRLPEGFESSWAAWQGGQGADSSSSGAGSRRRPSYRTAASSPDAAAASGSGLEPRPPSGAGAHSNSSPTSPLPPPPPPPAEPAAGKAWGAAAAGVDDAGWEDEEGLEGASGGAGGWSGGGGLGALQGPHTRIPWAGPASPCARGPALSPRPWAAGSRRGASPAAASAPAPTSPGFGWRLPARARGPAKAAVAAAGARGYGAAGGAAVLAQGVGAALKGGGRAVQVWEWELAVSSYGPGCGHTERLASWTRVCALPGGDMDPRAALLAAELVLPTLPASPSPPPPPPAPSAPATPAATSAAAEAPSRAALEAALRRARLAAAAARAPSAAQKALLMRLALKGRFEALDSDVFAAVCPPETVPTVQAAAQEATESGALASGRSSHAGSKKGRGPGAAAATSLSESSMDDLAALPYGSMDASLASLDEDGGSSSSAAPPAVPSTAAGGAGAAGGLAPVGLLAHHLLALAQLEEGEENERDALEAEAAAARGLPPPVTRRQRRRIQSLMRRAAQGVDSDAGPWLRSVFRGAGVPDRKLWRLVSEMVGDDYNNGSGEYDMAGDVAYDVAYMSYEYGEGPGGGMGPAAQGGGSAGSKGKGGEGPFEGLLGLLSREGAELVSSRLREAAARAPAQEWGGGSA</sequence>
<comment type="caution">
    <text evidence="3">The sequence shown here is derived from an EMBL/GenBank/DDBJ whole genome shotgun (WGS) entry which is preliminary data.</text>
</comment>
<feature type="compositionally biased region" description="Low complexity" evidence="2">
    <location>
        <begin position="663"/>
        <end position="695"/>
    </location>
</feature>
<dbReference type="Proteomes" id="UP000612055">
    <property type="component" value="Unassembled WGS sequence"/>
</dbReference>
<evidence type="ECO:0000256" key="2">
    <source>
        <dbReference type="SAM" id="MobiDB-lite"/>
    </source>
</evidence>
<dbReference type="EMBL" id="JAEHOE010000013">
    <property type="protein sequence ID" value="KAG2497730.1"/>
    <property type="molecule type" value="Genomic_DNA"/>
</dbReference>
<feature type="compositionally biased region" description="Basic and acidic residues" evidence="2">
    <location>
        <begin position="584"/>
        <end position="595"/>
    </location>
</feature>
<gene>
    <name evidence="3" type="ORF">HYH03_004466</name>
</gene>
<feature type="region of interest" description="Disordered" evidence="2">
    <location>
        <begin position="1109"/>
        <end position="1137"/>
    </location>
</feature>
<feature type="compositionally biased region" description="Low complexity" evidence="2">
    <location>
        <begin position="872"/>
        <end position="884"/>
    </location>
</feature>
<feature type="compositionally biased region" description="Gly residues" evidence="2">
    <location>
        <begin position="1413"/>
        <end position="1432"/>
    </location>
</feature>
<feature type="compositionally biased region" description="Low complexity" evidence="2">
    <location>
        <begin position="987"/>
        <end position="1013"/>
    </location>
</feature>
<feature type="region of interest" description="Disordered" evidence="2">
    <location>
        <begin position="255"/>
        <end position="1013"/>
    </location>
</feature>
<feature type="compositionally biased region" description="Low complexity" evidence="2">
    <location>
        <begin position="786"/>
        <end position="834"/>
    </location>
</feature>
<protein>
    <submittedName>
        <fullName evidence="3">Uncharacterized protein</fullName>
    </submittedName>
</protein>
<evidence type="ECO:0000256" key="1">
    <source>
        <dbReference type="SAM" id="Coils"/>
    </source>
</evidence>
<feature type="region of interest" description="Disordered" evidence="2">
    <location>
        <begin position="1255"/>
        <end position="1280"/>
    </location>
</feature>
<feature type="compositionally biased region" description="Low complexity" evidence="2">
    <location>
        <begin position="1262"/>
        <end position="1277"/>
    </location>
</feature>
<feature type="compositionally biased region" description="Low complexity" evidence="2">
    <location>
        <begin position="916"/>
        <end position="931"/>
    </location>
</feature>
<evidence type="ECO:0000313" key="4">
    <source>
        <dbReference type="Proteomes" id="UP000612055"/>
    </source>
</evidence>
<dbReference type="OrthoDB" id="551384at2759"/>
<accession>A0A835Y7K4</accession>
<feature type="region of interest" description="Disordered" evidence="2">
    <location>
        <begin position="1198"/>
        <end position="1234"/>
    </location>
</feature>
<name>A0A835Y7K4_9CHLO</name>
<feature type="compositionally biased region" description="Low complexity" evidence="2">
    <location>
        <begin position="458"/>
        <end position="467"/>
    </location>
</feature>
<organism evidence="3 4">
    <name type="scientific">Edaphochlamys debaryana</name>
    <dbReference type="NCBI Taxonomy" id="47281"/>
    <lineage>
        <taxon>Eukaryota</taxon>
        <taxon>Viridiplantae</taxon>
        <taxon>Chlorophyta</taxon>
        <taxon>core chlorophytes</taxon>
        <taxon>Chlorophyceae</taxon>
        <taxon>CS clade</taxon>
        <taxon>Chlamydomonadales</taxon>
        <taxon>Chlamydomonadales incertae sedis</taxon>
        <taxon>Edaphochlamys</taxon>
    </lineage>
</organism>
<feature type="compositionally biased region" description="Pro residues" evidence="2">
    <location>
        <begin position="647"/>
        <end position="662"/>
    </location>
</feature>
<feature type="compositionally biased region" description="Gly residues" evidence="2">
    <location>
        <begin position="541"/>
        <end position="551"/>
    </location>
</feature>
<feature type="compositionally biased region" description="Acidic residues" evidence="2">
    <location>
        <begin position="567"/>
        <end position="583"/>
    </location>
</feature>
<keyword evidence="4" id="KW-1185">Reference proteome</keyword>
<feature type="compositionally biased region" description="Low complexity" evidence="2">
    <location>
        <begin position="1126"/>
        <end position="1137"/>
    </location>
</feature>
<feature type="compositionally biased region" description="Low complexity" evidence="2">
    <location>
        <begin position="325"/>
        <end position="344"/>
    </location>
</feature>
<keyword evidence="1" id="KW-0175">Coiled coil</keyword>
<feature type="compositionally biased region" description="Low complexity" evidence="2">
    <location>
        <begin position="527"/>
        <end position="540"/>
    </location>
</feature>
<feature type="compositionally biased region" description="Low complexity" evidence="2">
    <location>
        <begin position="160"/>
        <end position="172"/>
    </location>
</feature>
<feature type="compositionally biased region" description="Pro residues" evidence="2">
    <location>
        <begin position="904"/>
        <end position="915"/>
    </location>
</feature>
<feature type="compositionally biased region" description="Acidic residues" evidence="2">
    <location>
        <begin position="698"/>
        <end position="708"/>
    </location>
</feature>
<feature type="compositionally biased region" description="Pro residues" evidence="2">
    <location>
        <begin position="1110"/>
        <end position="1125"/>
    </location>
</feature>
<feature type="region of interest" description="Disordered" evidence="2">
    <location>
        <begin position="1413"/>
        <end position="1434"/>
    </location>
</feature>
<evidence type="ECO:0000313" key="3">
    <source>
        <dbReference type="EMBL" id="KAG2497730.1"/>
    </source>
</evidence>
<feature type="compositionally biased region" description="Polar residues" evidence="2">
    <location>
        <begin position="226"/>
        <end position="237"/>
    </location>
</feature>
<feature type="region of interest" description="Disordered" evidence="2">
    <location>
        <begin position="155"/>
        <end position="240"/>
    </location>
</feature>
<feature type="compositionally biased region" description="Low complexity" evidence="2">
    <location>
        <begin position="620"/>
        <end position="646"/>
    </location>
</feature>
<proteinExistence type="predicted"/>
<feature type="compositionally biased region" description="Gly residues" evidence="2">
    <location>
        <begin position="942"/>
        <end position="958"/>
    </location>
</feature>
<feature type="coiled-coil region" evidence="1">
    <location>
        <begin position="1296"/>
        <end position="1323"/>
    </location>
</feature>
<reference evidence="3" key="1">
    <citation type="journal article" date="2020" name="bioRxiv">
        <title>Comparative genomics of Chlamydomonas.</title>
        <authorList>
            <person name="Craig R.J."/>
            <person name="Hasan A.R."/>
            <person name="Ness R.W."/>
            <person name="Keightley P.D."/>
        </authorList>
    </citation>
    <scope>NUCLEOTIDE SEQUENCE</scope>
    <source>
        <strain evidence="3">CCAP 11/70</strain>
    </source>
</reference>
<feature type="compositionally biased region" description="Low complexity" evidence="2">
    <location>
        <begin position="843"/>
        <end position="862"/>
    </location>
</feature>